<dbReference type="STRING" id="698738.OLEAN_C36180"/>
<dbReference type="EMBL" id="FO203512">
    <property type="protein sequence ID" value="CCK77794.1"/>
    <property type="molecule type" value="Genomic_DNA"/>
</dbReference>
<keyword evidence="2" id="KW-1185">Reference proteome</keyword>
<name>R4YV92_OLEAN</name>
<evidence type="ECO:0000313" key="1">
    <source>
        <dbReference type="EMBL" id="CCK77794.1"/>
    </source>
</evidence>
<organism evidence="1 2">
    <name type="scientific">Oleispira antarctica RB-8</name>
    <dbReference type="NCBI Taxonomy" id="698738"/>
    <lineage>
        <taxon>Bacteria</taxon>
        <taxon>Pseudomonadati</taxon>
        <taxon>Pseudomonadota</taxon>
        <taxon>Gammaproteobacteria</taxon>
        <taxon>Oceanospirillales</taxon>
        <taxon>Oceanospirillaceae</taxon>
        <taxon>Oleispira</taxon>
    </lineage>
</organism>
<dbReference type="AlphaFoldDB" id="R4YV92"/>
<dbReference type="Proteomes" id="UP000032749">
    <property type="component" value="Chromosome"/>
</dbReference>
<dbReference type="KEGG" id="oai:OLEAN_C36180"/>
<evidence type="ECO:0000313" key="2">
    <source>
        <dbReference type="Proteomes" id="UP000032749"/>
    </source>
</evidence>
<evidence type="ECO:0008006" key="3">
    <source>
        <dbReference type="Google" id="ProtNLM"/>
    </source>
</evidence>
<gene>
    <name evidence="1" type="ORF">OLEAN_C36180</name>
</gene>
<sequence length="332" mass="36497">MLNIKRTSLYFAFSLAIVLVGCSGNDSNTVVGSIEKIELEPVDKTLEAEAWTVENYTSIGALGYQSLVDNLNIRSAFLGYEKNLAILLNLFSTQGTFSCDIGNLVVSQEDASTRVVYNDCQLGGTLYVGEIWTNLMIACDENVVSDTFIMGYKDYRQRQKLGDSASYSQMYANGEYQFISRSELDTEEVAVDNTCPKKESLDSKVVLLPQEFVQIEEDDSETTIDNASFELQSDTHYVEYKNLELSESVANPLSFSIAGSISMNSLGNDIEIVGSDFKYGLDGKTKSGLLRLIDGDSEISLSFSSESVIITLDLDTTTGVADVTETIAQENF</sequence>
<reference evidence="1 2" key="1">
    <citation type="journal article" date="2013" name="Nat. Commun.">
        <title>Genome sequence and functional genomic analysis of the oil-degrading bacterium Oleispira antarctica.</title>
        <authorList>
            <person name="Kube M."/>
            <person name="Chernikova T.N."/>
            <person name="Al-Ramahi Y."/>
            <person name="Beloqui A."/>
            <person name="Lopez-Cortez N."/>
            <person name="Guazzaroni M.E."/>
            <person name="Heipieper H.J."/>
            <person name="Klages S."/>
            <person name="Kotsyurbenko O.R."/>
            <person name="Langer I."/>
            <person name="Nechitaylo T.Y."/>
            <person name="Lunsdorf H."/>
            <person name="Fernandez M."/>
            <person name="Juarez S."/>
            <person name="Ciordia S."/>
            <person name="Singer A."/>
            <person name="Kagan O."/>
            <person name="Egorova O."/>
            <person name="Petit P.A."/>
            <person name="Stogios P."/>
            <person name="Kim Y."/>
            <person name="Tchigvintsev A."/>
            <person name="Flick R."/>
            <person name="Denaro R."/>
            <person name="Genovese M."/>
            <person name="Albar J.P."/>
            <person name="Reva O.N."/>
            <person name="Martinez-Gomariz M."/>
            <person name="Tran H."/>
            <person name="Ferrer M."/>
            <person name="Savchenko A."/>
            <person name="Yakunin A.F."/>
            <person name="Yakimov M.M."/>
            <person name="Golyshina O.V."/>
            <person name="Reinhardt R."/>
            <person name="Golyshin P.N."/>
        </authorList>
    </citation>
    <scope>NUCLEOTIDE SEQUENCE [LARGE SCALE GENOMIC DNA]</scope>
</reference>
<dbReference type="PROSITE" id="PS51257">
    <property type="entry name" value="PROKAR_LIPOPROTEIN"/>
    <property type="match status" value="1"/>
</dbReference>
<proteinExistence type="predicted"/>
<protein>
    <recommendedName>
        <fullName evidence="3">Lipoprotein</fullName>
    </recommendedName>
</protein>
<accession>R4YV92</accession>
<dbReference type="HOGENOM" id="CLU_836354_0_0_6"/>